<dbReference type="GO" id="GO:0045182">
    <property type="term" value="F:translation regulator activity"/>
    <property type="evidence" value="ECO:0007669"/>
    <property type="project" value="InterPro"/>
</dbReference>
<dbReference type="AlphaFoldDB" id="L2GS62"/>
<dbReference type="InterPro" id="IPR019775">
    <property type="entry name" value="WD40_repeat_CS"/>
</dbReference>
<sequence length="328" mass="36063">MASTSLVERAKSRVHKQLVTSLDVPYTGNSDILYSASRDKKVYQWKLNTSDMERIGTLIKGYAGHNHFITDVKANRTNEMIITASYDHTARIYDVNTQKYTILKGHKKDLTGVTINTEDNKIITGSCDGSIALWNTEGVLSKVLTPENPSSIPIWVNCVSFVPNSNLCVTGSSDGKLRIWDINSGKIIRTFVNGNDLEYYAANEVPVPEANMITALSVSADGSFCAYGGRDCVVYIINLSDAACLLHFETESPITSLAFAITEPIIAVGTRNSIICWDVIGNERSAVVENESKTVYCTALTWSKTRLVTGYNDGAIVVYDFVRNVSDN</sequence>
<dbReference type="PROSITE" id="PS50082">
    <property type="entry name" value="WD_REPEATS_2"/>
    <property type="match status" value="3"/>
</dbReference>
<dbReference type="CDD" id="cd00200">
    <property type="entry name" value="WD40"/>
    <property type="match status" value="1"/>
</dbReference>
<dbReference type="SMART" id="SM00320">
    <property type="entry name" value="WD40"/>
    <property type="match status" value="7"/>
</dbReference>
<feature type="repeat" description="WD" evidence="4">
    <location>
        <begin position="103"/>
        <end position="137"/>
    </location>
</feature>
<feature type="repeat" description="WD" evidence="4">
    <location>
        <begin position="62"/>
        <end position="103"/>
    </location>
</feature>
<dbReference type="Proteomes" id="UP000011081">
    <property type="component" value="Unassembled WGS sequence"/>
</dbReference>
<dbReference type="STRING" id="948595.L2GS62"/>
<dbReference type="VEuPathDB" id="MicrosporidiaDB:VCUG_02603"/>
<gene>
    <name evidence="5" type="ORF">VCUG_02603</name>
</gene>
<dbReference type="HOGENOM" id="CLU_831632_0_0_1"/>
<dbReference type="FunCoup" id="L2GS62">
    <property type="interactions" value="264"/>
</dbReference>
<keyword evidence="2 4" id="KW-0853">WD repeat</keyword>
<dbReference type="OrthoDB" id="7875889at2759"/>
<dbReference type="GO" id="GO:0043022">
    <property type="term" value="F:ribosome binding"/>
    <property type="evidence" value="ECO:0007669"/>
    <property type="project" value="InterPro"/>
</dbReference>
<dbReference type="RefSeq" id="XP_008075612.1">
    <property type="nucleotide sequence ID" value="XM_008077421.1"/>
</dbReference>
<dbReference type="InterPro" id="IPR036322">
    <property type="entry name" value="WD40_repeat_dom_sf"/>
</dbReference>
<dbReference type="InterPro" id="IPR001680">
    <property type="entry name" value="WD40_rpt"/>
</dbReference>
<evidence type="ECO:0000256" key="3">
    <source>
        <dbReference type="ARBA" id="ARBA00022737"/>
    </source>
</evidence>
<evidence type="ECO:0000313" key="5">
    <source>
        <dbReference type="EMBL" id="ELA45910.1"/>
    </source>
</evidence>
<dbReference type="PROSITE" id="PS00678">
    <property type="entry name" value="WD_REPEATS_1"/>
    <property type="match status" value="2"/>
</dbReference>
<proteinExistence type="inferred from homology"/>
<dbReference type="InParanoid" id="L2GS62"/>
<evidence type="ECO:0000313" key="6">
    <source>
        <dbReference type="Proteomes" id="UP000011081"/>
    </source>
</evidence>
<evidence type="ECO:0000256" key="1">
    <source>
        <dbReference type="ARBA" id="ARBA00007253"/>
    </source>
</evidence>
<dbReference type="Gene3D" id="2.130.10.10">
    <property type="entry name" value="YVTN repeat-like/Quinoprotein amine dehydrogenase"/>
    <property type="match status" value="1"/>
</dbReference>
<dbReference type="PANTHER" id="PTHR19868">
    <property type="entry name" value="RECEPTOR FOR ACTIVATED PROTEIN KINASE C RACK1"/>
    <property type="match status" value="1"/>
</dbReference>
<dbReference type="InterPro" id="IPR015943">
    <property type="entry name" value="WD40/YVTN_repeat-like_dom_sf"/>
</dbReference>
<dbReference type="InterPro" id="IPR020472">
    <property type="entry name" value="WD40_PAC1"/>
</dbReference>
<protein>
    <submittedName>
        <fullName evidence="5">Uncharacterized protein</fullName>
    </submittedName>
</protein>
<dbReference type="PRINTS" id="PR00320">
    <property type="entry name" value="GPROTEINBRPT"/>
</dbReference>
<keyword evidence="3" id="KW-0677">Repeat</keyword>
<dbReference type="EMBL" id="GL877485">
    <property type="protein sequence ID" value="ELA45910.1"/>
    <property type="molecule type" value="Genomic_DNA"/>
</dbReference>
<dbReference type="OMA" id="AQVPYCV"/>
<dbReference type="PROSITE" id="PS50294">
    <property type="entry name" value="WD_REPEATS_REGION"/>
    <property type="match status" value="3"/>
</dbReference>
<evidence type="ECO:0000256" key="4">
    <source>
        <dbReference type="PROSITE-ProRule" id="PRU00221"/>
    </source>
</evidence>
<accession>L2GS62</accession>
<dbReference type="GeneID" id="19880464"/>
<keyword evidence="6" id="KW-1185">Reference proteome</keyword>
<name>L2GS62_VAVCU</name>
<dbReference type="InterPro" id="IPR045223">
    <property type="entry name" value="RACK1-like"/>
</dbReference>
<reference evidence="6" key="1">
    <citation type="submission" date="2011-03" db="EMBL/GenBank/DDBJ databases">
        <title>The genome sequence of Vavraia culicis strain floridensis.</title>
        <authorList>
            <consortium name="The Broad Institute Genome Sequencing Platform"/>
            <person name="Cuomo C."/>
            <person name="Becnel J."/>
            <person name="Sanscrainte N."/>
            <person name="Young S.K."/>
            <person name="Zeng Q."/>
            <person name="Gargeya S."/>
            <person name="Fitzgerald M."/>
            <person name="Haas B."/>
            <person name="Abouelleil A."/>
            <person name="Alvarado L."/>
            <person name="Arachchi H.M."/>
            <person name="Berlin A."/>
            <person name="Chapman S.B."/>
            <person name="Gearin G."/>
            <person name="Goldberg J."/>
            <person name="Griggs A."/>
            <person name="Gujja S."/>
            <person name="Hansen M."/>
            <person name="Heiman D."/>
            <person name="Howarth C."/>
            <person name="Larimer J."/>
            <person name="Lui A."/>
            <person name="MacDonald P.J.P."/>
            <person name="McCowen C."/>
            <person name="Montmayeur A."/>
            <person name="Murphy C."/>
            <person name="Neiman D."/>
            <person name="Pearson M."/>
            <person name="Priest M."/>
            <person name="Roberts A."/>
            <person name="Saif S."/>
            <person name="Shea T."/>
            <person name="Sisk P."/>
            <person name="Stolte C."/>
            <person name="Sykes S."/>
            <person name="Wortman J."/>
            <person name="Nusbaum C."/>
            <person name="Birren B."/>
        </authorList>
    </citation>
    <scope>NUCLEOTIDE SEQUENCE [LARGE SCALE GENOMIC DNA]</scope>
    <source>
        <strain evidence="6">floridensis</strain>
    </source>
</reference>
<comment type="similarity">
    <text evidence="1">Belongs to the WD repeat G protein beta family. Ribosomal protein RACK1 subfamily.</text>
</comment>
<organism evidence="5 6">
    <name type="scientific">Vavraia culicis (isolate floridensis)</name>
    <name type="common">Microsporidian parasite</name>
    <dbReference type="NCBI Taxonomy" id="948595"/>
    <lineage>
        <taxon>Eukaryota</taxon>
        <taxon>Fungi</taxon>
        <taxon>Fungi incertae sedis</taxon>
        <taxon>Microsporidia</taxon>
        <taxon>Pleistophoridae</taxon>
        <taxon>Vavraia</taxon>
    </lineage>
</organism>
<dbReference type="Pfam" id="PF00400">
    <property type="entry name" value="WD40"/>
    <property type="match status" value="4"/>
</dbReference>
<dbReference type="SUPFAM" id="SSF50978">
    <property type="entry name" value="WD40 repeat-like"/>
    <property type="match status" value="1"/>
</dbReference>
<feature type="repeat" description="WD" evidence="4">
    <location>
        <begin position="156"/>
        <end position="190"/>
    </location>
</feature>
<evidence type="ECO:0000256" key="2">
    <source>
        <dbReference type="ARBA" id="ARBA00022574"/>
    </source>
</evidence>